<accession>A0ABR1YXH4</accession>
<reference evidence="6 7" key="1">
    <citation type="submission" date="2024-04" db="EMBL/GenBank/DDBJ databases">
        <title>Phyllosticta paracitricarpa is synonymous to the EU quarantine fungus P. citricarpa based on phylogenomic analyses.</title>
        <authorList>
            <consortium name="Lawrence Berkeley National Laboratory"/>
            <person name="Van Ingen-Buijs V.A."/>
            <person name="Van Westerhoven A.C."/>
            <person name="Haridas S."/>
            <person name="Skiadas P."/>
            <person name="Martin F."/>
            <person name="Groenewald J.Z."/>
            <person name="Crous P.W."/>
            <person name="Seidl M.F."/>
        </authorList>
    </citation>
    <scope>NUCLEOTIDE SEQUENCE [LARGE SCALE GENOMIC DNA]</scope>
    <source>
        <strain evidence="6 7">CBS 123374</strain>
    </source>
</reference>
<name>A0ABR1YXH4_9PEZI</name>
<keyword evidence="2 5" id="KW-0812">Transmembrane</keyword>
<dbReference type="Pfam" id="PF01544">
    <property type="entry name" value="CorA"/>
    <property type="match status" value="1"/>
</dbReference>
<gene>
    <name evidence="6" type="ORF">HDK90DRAFT_409253</name>
</gene>
<organism evidence="6 7">
    <name type="scientific">Phyllosticta capitalensis</name>
    <dbReference type="NCBI Taxonomy" id="121624"/>
    <lineage>
        <taxon>Eukaryota</taxon>
        <taxon>Fungi</taxon>
        <taxon>Dikarya</taxon>
        <taxon>Ascomycota</taxon>
        <taxon>Pezizomycotina</taxon>
        <taxon>Dothideomycetes</taxon>
        <taxon>Dothideomycetes incertae sedis</taxon>
        <taxon>Botryosphaeriales</taxon>
        <taxon>Phyllostictaceae</taxon>
        <taxon>Phyllosticta</taxon>
    </lineage>
</organism>
<evidence type="ECO:0000313" key="6">
    <source>
        <dbReference type="EMBL" id="KAK8243412.1"/>
    </source>
</evidence>
<dbReference type="Proteomes" id="UP001492380">
    <property type="component" value="Unassembled WGS sequence"/>
</dbReference>
<keyword evidence="4 5" id="KW-0472">Membrane</keyword>
<protein>
    <submittedName>
        <fullName evidence="6">Uncharacterized protein</fullName>
    </submittedName>
</protein>
<evidence type="ECO:0000256" key="2">
    <source>
        <dbReference type="ARBA" id="ARBA00022692"/>
    </source>
</evidence>
<feature type="transmembrane region" description="Helical" evidence="5">
    <location>
        <begin position="447"/>
        <end position="468"/>
    </location>
</feature>
<comment type="subcellular location">
    <subcellularLocation>
        <location evidence="1">Membrane</location>
        <topology evidence="1">Multi-pass membrane protein</topology>
    </subcellularLocation>
</comment>
<dbReference type="InterPro" id="IPR002523">
    <property type="entry name" value="MgTranspt_CorA/ZnTranspt_ZntB"/>
</dbReference>
<evidence type="ECO:0000256" key="3">
    <source>
        <dbReference type="ARBA" id="ARBA00022989"/>
    </source>
</evidence>
<evidence type="ECO:0000313" key="7">
    <source>
        <dbReference type="Proteomes" id="UP001492380"/>
    </source>
</evidence>
<keyword evidence="7" id="KW-1185">Reference proteome</keyword>
<dbReference type="Gene3D" id="1.20.58.340">
    <property type="entry name" value="Magnesium transport protein CorA, transmembrane region"/>
    <property type="match status" value="1"/>
</dbReference>
<feature type="transmembrane region" description="Helical" evidence="5">
    <location>
        <begin position="401"/>
        <end position="427"/>
    </location>
</feature>
<dbReference type="SUPFAM" id="SSF144083">
    <property type="entry name" value="Magnesium transport protein CorA, transmembrane region"/>
    <property type="match status" value="1"/>
</dbReference>
<dbReference type="InterPro" id="IPR045863">
    <property type="entry name" value="CorA_TM1_TM2"/>
</dbReference>
<sequence length="483" mass="55396">MKFVPDTSTYPFDDPSYVAGFDDGTRCQQTLTAPSNSWRLEKYAASSNVLVIDQYESHPAEARYCDDGKISELLEAEEQPKVRFIVLEPTAQYEFLRSVKKDLTNLYWDNFLGGDWQNDMLPFPIQSKTNSEMNITQETLLKILSKYHVAPDAASHIRGQEQTFGSRLSFSKSGEVSGLEFWYAIRARAFIRPRMTKADLRMTVVTHFNTQTGKSLVLLKYRSLNVLPVKLQVEVTDKLKEIATHPDTSSLADNPFTLTLFHIKSTTQFYGNAARVLRHSINRLQRVLVHDNPEGINPRALHLTVANIDKDSIQLQSIIAIISRLRKHHDLFYRLVKDSRDPDGRDNLYFRVEGELDLLEDQVSHIKRSMEDIKRRGERLIDLKNAMSTSRMAKHAMLESASMSTISIVTMIFLPGTFVATIFGTNFVVGPDRPSSSNTKIFFSSQWWILPAVTVPLTLMTLYCWWAWRRFKNRKIRTTVDAE</sequence>
<proteinExistence type="predicted"/>
<dbReference type="EMBL" id="JBBWRZ010000002">
    <property type="protein sequence ID" value="KAK8243412.1"/>
    <property type="molecule type" value="Genomic_DNA"/>
</dbReference>
<evidence type="ECO:0000256" key="4">
    <source>
        <dbReference type="ARBA" id="ARBA00023136"/>
    </source>
</evidence>
<evidence type="ECO:0000256" key="5">
    <source>
        <dbReference type="SAM" id="Phobius"/>
    </source>
</evidence>
<keyword evidence="3 5" id="KW-1133">Transmembrane helix</keyword>
<evidence type="ECO:0000256" key="1">
    <source>
        <dbReference type="ARBA" id="ARBA00004141"/>
    </source>
</evidence>
<comment type="caution">
    <text evidence="6">The sequence shown here is derived from an EMBL/GenBank/DDBJ whole genome shotgun (WGS) entry which is preliminary data.</text>
</comment>